<evidence type="ECO:0000259" key="2">
    <source>
        <dbReference type="Pfam" id="PF20710"/>
    </source>
</evidence>
<keyword evidence="5" id="KW-1185">Reference proteome</keyword>
<protein>
    <recommendedName>
        <fullName evidence="6">C2H2-type domain-containing protein</fullName>
    </recommendedName>
</protein>
<dbReference type="Pfam" id="PF26116">
    <property type="entry name" value="FAM13A"/>
    <property type="match status" value="1"/>
</dbReference>
<sequence>MTPPPQTQQAGLSWLGVQRSKLQVRSHVGVDLGKNQDNPVVPLQNRPTEDQSHRAHIEPPRETGTDVLCESGQDNSSWRGNIQWCLLVHANTTLFATLPDKHHVLVQSIVGAVGCQHPPGRFLQKDLTSGRWCLMDEKKAEDMTFVALEKASKARGSTASGTDGVSKSGSTQVQSAEEKSELATTESSKEDQKLMPEASNNKKDSFWEDSLLTPNASTEFSSFSFELQSKKGKLKLQLKQYDIDFARRHDRMPGRKEKEPIRHLYDEYNALKCQIAMLEKEGDAVALSAANSSRSAGQPLPTPDEPRTQKSFTCYSCSIRFPSSQELDVHILSDPGHLRKVYESEGMELDARAAAEGWAASAISDVVLVPTQSDNTLAGKEHSEDATKSAAKAISKGDKEEEQMLKLAMMESILEARGVCIPNKYDGDNDGSFYDGDCSEGEYDNGFEKGQEDEDEDAFSYGDKNFFEDEWYDDSDNEKDRTAEQVSPRNDEDEEDSDGECNNRLVVEGDGGLTSDQEHETTVPSENEVGALSSLSDHLSNENQTQEAASDDISSNSEDQLPVSSGSDDDESWSQISCQNPTCTASKDAIAMDGSDSTVSGWNLIEPEFPDGTS</sequence>
<accession>A0A9N8H1F7</accession>
<reference evidence="4" key="1">
    <citation type="submission" date="2020-06" db="EMBL/GenBank/DDBJ databases">
        <authorList>
            <consortium name="Plant Systems Biology data submission"/>
        </authorList>
    </citation>
    <scope>NUCLEOTIDE SEQUENCE</scope>
    <source>
        <strain evidence="4">D6</strain>
    </source>
</reference>
<feature type="compositionally biased region" description="Polar residues" evidence="1">
    <location>
        <begin position="573"/>
        <end position="585"/>
    </location>
</feature>
<feature type="compositionally biased region" description="Acidic residues" evidence="1">
    <location>
        <begin position="468"/>
        <end position="477"/>
    </location>
</feature>
<name>A0A9N8H1F7_9STRA</name>
<dbReference type="Gene3D" id="1.10.10.1460">
    <property type="match status" value="1"/>
</dbReference>
<feature type="region of interest" description="Disordered" evidence="1">
    <location>
        <begin position="152"/>
        <end position="206"/>
    </location>
</feature>
<dbReference type="EMBL" id="CAICTM010000003">
    <property type="protein sequence ID" value="CAB9496272.1"/>
    <property type="molecule type" value="Genomic_DNA"/>
</dbReference>
<feature type="compositionally biased region" description="Acidic residues" evidence="1">
    <location>
        <begin position="437"/>
        <end position="458"/>
    </location>
</feature>
<dbReference type="AlphaFoldDB" id="A0A9N8H1F7"/>
<dbReference type="Pfam" id="PF20710">
    <property type="entry name" value="DUF6824"/>
    <property type="match status" value="1"/>
</dbReference>
<feature type="region of interest" description="Disordered" evidence="1">
    <location>
        <begin position="432"/>
        <end position="614"/>
    </location>
</feature>
<feature type="domain" description="DUF6824" evidence="2">
    <location>
        <begin position="66"/>
        <end position="148"/>
    </location>
</feature>
<dbReference type="InterPro" id="IPR059029">
    <property type="entry name" value="FAM13A_dom"/>
</dbReference>
<feature type="region of interest" description="Disordered" evidence="1">
    <location>
        <begin position="289"/>
        <end position="309"/>
    </location>
</feature>
<gene>
    <name evidence="4" type="ORF">SEMRO_3_G002470.1</name>
</gene>
<organism evidence="4 5">
    <name type="scientific">Seminavis robusta</name>
    <dbReference type="NCBI Taxonomy" id="568900"/>
    <lineage>
        <taxon>Eukaryota</taxon>
        <taxon>Sar</taxon>
        <taxon>Stramenopiles</taxon>
        <taxon>Ochrophyta</taxon>
        <taxon>Bacillariophyta</taxon>
        <taxon>Bacillariophyceae</taxon>
        <taxon>Bacillariophycidae</taxon>
        <taxon>Naviculales</taxon>
        <taxon>Naviculaceae</taxon>
        <taxon>Seminavis</taxon>
    </lineage>
</organism>
<comment type="caution">
    <text evidence="4">The sequence shown here is derived from an EMBL/GenBank/DDBJ whole genome shotgun (WGS) entry which is preliminary data.</text>
</comment>
<feature type="region of interest" description="Disordered" evidence="1">
    <location>
        <begin position="31"/>
        <end position="66"/>
    </location>
</feature>
<evidence type="ECO:0000313" key="4">
    <source>
        <dbReference type="EMBL" id="CAB9496272.1"/>
    </source>
</evidence>
<feature type="compositionally biased region" description="Polar residues" evidence="1">
    <location>
        <begin position="155"/>
        <end position="175"/>
    </location>
</feature>
<evidence type="ECO:0000313" key="5">
    <source>
        <dbReference type="Proteomes" id="UP001153069"/>
    </source>
</evidence>
<feature type="compositionally biased region" description="Polar residues" evidence="1">
    <location>
        <begin position="533"/>
        <end position="566"/>
    </location>
</feature>
<feature type="compositionally biased region" description="Basic and acidic residues" evidence="1">
    <location>
        <begin position="47"/>
        <end position="64"/>
    </location>
</feature>
<dbReference type="OrthoDB" id="2161449at2759"/>
<dbReference type="InterPro" id="IPR049227">
    <property type="entry name" value="DUF6824"/>
</dbReference>
<evidence type="ECO:0008006" key="6">
    <source>
        <dbReference type="Google" id="ProtNLM"/>
    </source>
</evidence>
<proteinExistence type="predicted"/>
<evidence type="ECO:0000259" key="3">
    <source>
        <dbReference type="Pfam" id="PF26116"/>
    </source>
</evidence>
<dbReference type="Proteomes" id="UP001153069">
    <property type="component" value="Unassembled WGS sequence"/>
</dbReference>
<feature type="domain" description="FAM13A-like" evidence="3">
    <location>
        <begin position="226"/>
        <end position="280"/>
    </location>
</feature>
<evidence type="ECO:0000256" key="1">
    <source>
        <dbReference type="SAM" id="MobiDB-lite"/>
    </source>
</evidence>
<feature type="compositionally biased region" description="Basic and acidic residues" evidence="1">
    <location>
        <begin position="176"/>
        <end position="206"/>
    </location>
</feature>